<organism evidence="1 2">
    <name type="scientific">Desulforhabdus amnigena</name>
    <dbReference type="NCBI Taxonomy" id="40218"/>
    <lineage>
        <taxon>Bacteria</taxon>
        <taxon>Pseudomonadati</taxon>
        <taxon>Thermodesulfobacteriota</taxon>
        <taxon>Syntrophobacteria</taxon>
        <taxon>Syntrophobacterales</taxon>
        <taxon>Syntrophobacteraceae</taxon>
        <taxon>Desulforhabdus</taxon>
    </lineage>
</organism>
<comment type="caution">
    <text evidence="1">The sequence shown here is derived from an EMBL/GenBank/DDBJ whole genome shotgun (WGS) entry which is preliminary data.</text>
</comment>
<reference evidence="1" key="1">
    <citation type="submission" date="2022-12" db="EMBL/GenBank/DDBJ databases">
        <title>Reference genome sequencing for broad-spectrum identification of bacterial and archaeal isolates by mass spectrometry.</title>
        <authorList>
            <person name="Sekiguchi Y."/>
            <person name="Tourlousse D.M."/>
        </authorList>
    </citation>
    <scope>NUCLEOTIDE SEQUENCE</scope>
    <source>
        <strain evidence="1">ASRB1</strain>
    </source>
</reference>
<name>A0A9W6L9S8_9BACT</name>
<keyword evidence="2" id="KW-1185">Reference proteome</keyword>
<dbReference type="EMBL" id="BSDR01000001">
    <property type="protein sequence ID" value="GLI35759.1"/>
    <property type="molecule type" value="Genomic_DNA"/>
</dbReference>
<dbReference type="AlphaFoldDB" id="A0A9W6L9S8"/>
<gene>
    <name evidence="1" type="ORF">DAMNIGENAA_31920</name>
</gene>
<evidence type="ECO:0000313" key="2">
    <source>
        <dbReference type="Proteomes" id="UP001144372"/>
    </source>
</evidence>
<dbReference type="Proteomes" id="UP001144372">
    <property type="component" value="Unassembled WGS sequence"/>
</dbReference>
<sequence length="89" mass="9964">MPNNLQAPEIVYTPEFKRNLRQLAKKYRRIKSDVQPLIEDLTQGKTPGDQIQHIQYEVFKVRAKNSDAAKGKSGAIGLSIIDPVAVQSC</sequence>
<protein>
    <recommendedName>
        <fullName evidence="3">Addiction module toxin RelE</fullName>
    </recommendedName>
</protein>
<proteinExistence type="predicted"/>
<evidence type="ECO:0008006" key="3">
    <source>
        <dbReference type="Google" id="ProtNLM"/>
    </source>
</evidence>
<accession>A0A9W6L9S8</accession>
<evidence type="ECO:0000313" key="1">
    <source>
        <dbReference type="EMBL" id="GLI35759.1"/>
    </source>
</evidence>